<gene>
    <name evidence="1" type="ORF">RCIX663</name>
</gene>
<reference evidence="1 2" key="1">
    <citation type="journal article" date="2006" name="Science">
        <title>Genome of rice cluster I archaea -- the key methane producers in the rice rhizosphere.</title>
        <authorList>
            <person name="Erkel C."/>
            <person name="Kube M."/>
            <person name="Reinhardt R."/>
            <person name="Liesack W."/>
        </authorList>
    </citation>
    <scope>NUCLEOTIDE SEQUENCE [LARGE SCALE GENOMIC DNA]</scope>
    <source>
        <strain evidence="2">DSM 22066 / NBRC 105507 / MRE50</strain>
    </source>
</reference>
<protein>
    <submittedName>
        <fullName evidence="1">Uncharacterized protein</fullName>
    </submittedName>
</protein>
<dbReference type="STRING" id="351160.RCIX663"/>
<proteinExistence type="predicted"/>
<keyword evidence="2" id="KW-1185">Reference proteome</keyword>
<dbReference type="eggNOG" id="arCOG00532">
    <property type="taxonomic scope" value="Archaea"/>
</dbReference>
<dbReference type="OrthoDB" id="9014at2157"/>
<name>Q0W6D1_METAR</name>
<accession>Q0W6D1</accession>
<dbReference type="GeneID" id="55593259"/>
<dbReference type="Proteomes" id="UP000000663">
    <property type="component" value="Chromosome"/>
</dbReference>
<dbReference type="AlphaFoldDB" id="Q0W6D1"/>
<evidence type="ECO:0000313" key="2">
    <source>
        <dbReference type="Proteomes" id="UP000000663"/>
    </source>
</evidence>
<sequence>MKVELNVDGKHIPMNKFVQKIVGSTIKGMIETLDDVGAWKKLEIKISTEE</sequence>
<dbReference type="EMBL" id="AM114193">
    <property type="protein sequence ID" value="CAJ36062.1"/>
    <property type="molecule type" value="Genomic_DNA"/>
</dbReference>
<organism evidence="1 2">
    <name type="scientific">Methanocella arvoryzae (strain DSM 22066 / NBRC 105507 / MRE50)</name>
    <dbReference type="NCBI Taxonomy" id="351160"/>
    <lineage>
        <taxon>Archaea</taxon>
        <taxon>Methanobacteriati</taxon>
        <taxon>Methanobacteriota</taxon>
        <taxon>Stenosarchaea group</taxon>
        <taxon>Methanomicrobia</taxon>
        <taxon>Methanocellales</taxon>
        <taxon>Methanocellaceae</taxon>
        <taxon>Methanocella</taxon>
    </lineage>
</organism>
<dbReference type="RefSeq" id="WP_012036447.1">
    <property type="nucleotide sequence ID" value="NC_009464.1"/>
</dbReference>
<dbReference type="KEGG" id="rci:RCIX663"/>
<evidence type="ECO:0000313" key="1">
    <source>
        <dbReference type="EMBL" id="CAJ36062.1"/>
    </source>
</evidence>